<dbReference type="SUPFAM" id="SSF103515">
    <property type="entry name" value="Autotransporter"/>
    <property type="match status" value="1"/>
</dbReference>
<dbReference type="InterPro" id="IPR005546">
    <property type="entry name" value="Autotransporte_beta"/>
</dbReference>
<gene>
    <name evidence="3" type="ORF">PSP31121_05319</name>
</gene>
<evidence type="ECO:0000259" key="2">
    <source>
        <dbReference type="PROSITE" id="PS51208"/>
    </source>
</evidence>
<protein>
    <submittedName>
        <fullName evidence="3">Autotransporter domain-containing protein</fullName>
    </submittedName>
</protein>
<dbReference type="SMART" id="SM00869">
    <property type="entry name" value="Autotransporter"/>
    <property type="match status" value="1"/>
</dbReference>
<evidence type="ECO:0000313" key="4">
    <source>
        <dbReference type="Proteomes" id="UP000335538"/>
    </source>
</evidence>
<dbReference type="Gene3D" id="2.40.128.130">
    <property type="entry name" value="Autotransporter beta-domain"/>
    <property type="match status" value="1"/>
</dbReference>
<dbReference type="Pfam" id="PF03797">
    <property type="entry name" value="Autotransporter"/>
    <property type="match status" value="1"/>
</dbReference>
<feature type="domain" description="Autotransporter" evidence="2">
    <location>
        <begin position="823"/>
        <end position="1122"/>
    </location>
</feature>
<feature type="chain" id="PRO_5022774546" evidence="1">
    <location>
        <begin position="24"/>
        <end position="1122"/>
    </location>
</feature>
<dbReference type="InterPro" id="IPR036709">
    <property type="entry name" value="Autotransporte_beta_dom_sf"/>
</dbReference>
<organism evidence="3 4">
    <name type="scientific">Pandoraea sputorum</name>
    <dbReference type="NCBI Taxonomy" id="93222"/>
    <lineage>
        <taxon>Bacteria</taxon>
        <taxon>Pseudomonadati</taxon>
        <taxon>Pseudomonadota</taxon>
        <taxon>Betaproteobacteria</taxon>
        <taxon>Burkholderiales</taxon>
        <taxon>Burkholderiaceae</taxon>
        <taxon>Pandoraea</taxon>
    </lineage>
</organism>
<dbReference type="Proteomes" id="UP000335538">
    <property type="component" value="Unassembled WGS sequence"/>
</dbReference>
<evidence type="ECO:0000256" key="1">
    <source>
        <dbReference type="SAM" id="SignalP"/>
    </source>
</evidence>
<keyword evidence="1" id="KW-0732">Signal</keyword>
<reference evidence="3 4" key="1">
    <citation type="submission" date="2019-08" db="EMBL/GenBank/DDBJ databases">
        <authorList>
            <person name="Peeters C."/>
        </authorList>
    </citation>
    <scope>NUCLEOTIDE SEQUENCE [LARGE SCALE GENOMIC DNA]</scope>
    <source>
        <strain evidence="3 4">LMG 31121</strain>
    </source>
</reference>
<dbReference type="EMBL" id="CABPSR010000030">
    <property type="protein sequence ID" value="VVE85602.1"/>
    <property type="molecule type" value="Genomic_DNA"/>
</dbReference>
<dbReference type="PROSITE" id="PS51208">
    <property type="entry name" value="AUTOTRANSPORTER"/>
    <property type="match status" value="1"/>
</dbReference>
<dbReference type="AlphaFoldDB" id="A0A5E5BKH1"/>
<name>A0A5E5BKH1_9BURK</name>
<sequence length="1122" mass="116713">MRTNWLAAGIWVVLGLRGAPAQATEDLLVNDAHGNLVMVGRVFSAQDRAYAYADDNTTPEFSSGVLSSGQKAQTVGALTHWAALLQITPGRTPAILNIGMSATEDDIHAYSPHVFAETAPVGAGSENPTLVQAALQNNALASARYQQAHGEITVGAMDFSTAPYAPSQVPLDAKANLQTIMVHEVAHALGIGAELVRGTTPGGQPSTAFGGVLDAWAAHLHDDNGNAARPGQTILTPLNTGRVDPSAFDIRTDRGYFSGAQVRDVLAGSSMKGLPVRALLDGLYDSPVMSHIELKNSLMSHQSYRNYTAFMEAELAALQDIGYAIDRRNFFGRSYYGDGATDVNDRPFFGRTTDGAAYVANTYNTATQGLGLHLYGSRNTIAQRADLLTLGAGGAGIRVDGQANHLTVLPGTRIYADGANGRGVMFTYGKDHTLVQRGDVQALGTNGVALSFDFGHNVMGDARDYRGSYLYVHTTDGVRDPLLPELDGPLVTQADITGRVAGRRASLFLSESGYVPQINLMRGTVLQGDVLSQYAQRDARGALRLTHLTFGRTPDAAGRATDAPDATFALRFDGHLTGANLSVNLLGGTTEINGEHTVYEVSVAPGATLTGNSTYQLNADGHLTNAGTVAPGGPGRAIRVGGDYTQTPTGRLLAVVSGDGRLSQLVVVGTATLDGTLAIAPQRGWYAHDFSVTSNAWLQASATQGSFATVTALLASPTLTASATALSTTTYRVAVTRAAHAYARYAPDGNSQQVGATLDQLAGAASADLQPLVTALDFSAADGRDVATALPQLTPAAYGAMFTGGLLRERQITDLVAAAQAVGGASAPSVGATTRAGHARTFATTFGTGYWRARVGDMAGASGNTYGVVFGAEQSVGDALDWTLGVHGAVSGQSTRLEARTPGAGTTTALDVGAHARYAPDPSVGPQAFAAVRVGVEDARVDRTVAVNGYTLAPRGTWTGGTASATVGGGWRWRLTPSSSVGAVAATDYTVLYRPSLTEGQGDGARLQLDGTAFTSLRTRVGGEVRLAWPMLSGQALTANLQATWNHEWLGGAVTQRAAFAGAPATTFTTRSEVVSRDSLGVQAGLSYQWAKHAVVGMMVASNVYAAGSADVAGSVSASWRF</sequence>
<feature type="signal peptide" evidence="1">
    <location>
        <begin position="1"/>
        <end position="23"/>
    </location>
</feature>
<dbReference type="RefSeq" id="WP_150811401.1">
    <property type="nucleotide sequence ID" value="NZ_CABPSR010000030.1"/>
</dbReference>
<accession>A0A5E5BKH1</accession>
<evidence type="ECO:0000313" key="3">
    <source>
        <dbReference type="EMBL" id="VVE85602.1"/>
    </source>
</evidence>
<proteinExistence type="predicted"/>